<dbReference type="Proteomes" id="UP000051530">
    <property type="component" value="Unassembled WGS sequence"/>
</dbReference>
<feature type="non-terminal residue" evidence="1">
    <location>
        <position position="1"/>
    </location>
</feature>
<dbReference type="AlphaFoldDB" id="A0A0R0M237"/>
<proteinExistence type="predicted"/>
<dbReference type="OrthoDB" id="1074925at2759"/>
<protein>
    <submittedName>
        <fullName evidence="1">Vesicle coat complex COPI, gamma subunit</fullName>
    </submittedName>
</protein>
<dbReference type="EMBL" id="LGUB01000638">
    <property type="protein sequence ID" value="KRH92848.1"/>
    <property type="molecule type" value="Genomic_DNA"/>
</dbReference>
<sequence>KGPQGSNVKVKLAYSDNLPENISLNDTIRDKIFKTLTEYIEDCPHPVILRDIFGLIDDKKYKINVYNRLLLEQESVRNCAILSLDRMNSKFDPQIDESDDDLMSFYLKNRSRSKKSAIQTFVNEHIEVTEKKLNFIKTSKPKILLEKELKVVIHKKIYKNYYYVVFSLQNTTKELEIQDCKLHVRVENSFLKNNNIKPENISQKLSEQRGKSGELIYECDGSKFELIIDSITSLQTKTIVIKRKRVDSEEIFNVNCDFELKDKISGESETENRICKEFDVTIIDFIRSNDQEIGEIQKNTTYEKSISFALENKSVFSAKDYILEVIDMRTNDQKQTGDTLLFSLTGEFIDFKQNILPIGFDFKLEHMGGDVATFVKISGDQKVVDQVANILQ</sequence>
<evidence type="ECO:0000313" key="1">
    <source>
        <dbReference type="EMBL" id="KRH92848.1"/>
    </source>
</evidence>
<accession>A0A0R0M237</accession>
<dbReference type="VEuPathDB" id="MicrosporidiaDB:M153_24750002044"/>
<comment type="caution">
    <text evidence="1">The sequence shown here is derived from an EMBL/GenBank/DDBJ whole genome shotgun (WGS) entry which is preliminary data.</text>
</comment>
<organism evidence="1 2">
    <name type="scientific">Pseudoloma neurophilia</name>
    <dbReference type="NCBI Taxonomy" id="146866"/>
    <lineage>
        <taxon>Eukaryota</taxon>
        <taxon>Fungi</taxon>
        <taxon>Fungi incertae sedis</taxon>
        <taxon>Microsporidia</taxon>
        <taxon>Pseudoloma</taxon>
    </lineage>
</organism>
<evidence type="ECO:0000313" key="2">
    <source>
        <dbReference type="Proteomes" id="UP000051530"/>
    </source>
</evidence>
<gene>
    <name evidence="1" type="ORF">M153_24750002044</name>
</gene>
<keyword evidence="2" id="KW-1185">Reference proteome</keyword>
<name>A0A0R0M237_9MICR</name>
<reference evidence="1 2" key="1">
    <citation type="submission" date="2015-07" db="EMBL/GenBank/DDBJ databases">
        <title>The genome of Pseudoloma neurophilia, a relevant intracellular parasite of the zebrafish.</title>
        <authorList>
            <person name="Ndikumana S."/>
            <person name="Pelin A."/>
            <person name="Sanders J."/>
            <person name="Corradi N."/>
        </authorList>
    </citation>
    <scope>NUCLEOTIDE SEQUENCE [LARGE SCALE GENOMIC DNA]</scope>
    <source>
        <strain evidence="1 2">MK1</strain>
    </source>
</reference>